<reference evidence="1" key="2">
    <citation type="journal article" date="2015" name="Fish Shellfish Immunol.">
        <title>Early steps in the European eel (Anguilla anguilla)-Vibrio vulnificus interaction in the gills: Role of the RtxA13 toxin.</title>
        <authorList>
            <person name="Callol A."/>
            <person name="Pajuelo D."/>
            <person name="Ebbesson L."/>
            <person name="Teles M."/>
            <person name="MacKenzie S."/>
            <person name="Amaro C."/>
        </authorList>
    </citation>
    <scope>NUCLEOTIDE SEQUENCE</scope>
</reference>
<protein>
    <submittedName>
        <fullName evidence="1">Uncharacterized protein</fullName>
    </submittedName>
</protein>
<reference evidence="1" key="1">
    <citation type="submission" date="2014-11" db="EMBL/GenBank/DDBJ databases">
        <authorList>
            <person name="Amaro Gonzalez C."/>
        </authorList>
    </citation>
    <scope>NUCLEOTIDE SEQUENCE</scope>
</reference>
<sequence length="51" mass="6038">MKSHTSYKQSTTTSHWLAALLRKRCFCYLMEPSMPLKKLKCSFYILTKAKH</sequence>
<evidence type="ECO:0000313" key="1">
    <source>
        <dbReference type="EMBL" id="JAI03654.1"/>
    </source>
</evidence>
<accession>A0A0E9XPM1</accession>
<organism evidence="1">
    <name type="scientific">Anguilla anguilla</name>
    <name type="common">European freshwater eel</name>
    <name type="synonym">Muraena anguilla</name>
    <dbReference type="NCBI Taxonomy" id="7936"/>
    <lineage>
        <taxon>Eukaryota</taxon>
        <taxon>Metazoa</taxon>
        <taxon>Chordata</taxon>
        <taxon>Craniata</taxon>
        <taxon>Vertebrata</taxon>
        <taxon>Euteleostomi</taxon>
        <taxon>Actinopterygii</taxon>
        <taxon>Neopterygii</taxon>
        <taxon>Teleostei</taxon>
        <taxon>Anguilliformes</taxon>
        <taxon>Anguillidae</taxon>
        <taxon>Anguilla</taxon>
    </lineage>
</organism>
<dbReference type="EMBL" id="GBXM01004924">
    <property type="protein sequence ID" value="JAI03654.1"/>
    <property type="molecule type" value="Transcribed_RNA"/>
</dbReference>
<dbReference type="AlphaFoldDB" id="A0A0E9XPM1"/>
<proteinExistence type="predicted"/>
<name>A0A0E9XPM1_ANGAN</name>